<evidence type="ECO:0000256" key="10">
    <source>
        <dbReference type="ARBA" id="ARBA00022977"/>
    </source>
</evidence>
<proteinExistence type="inferred from homology"/>
<dbReference type="GO" id="GO:0004417">
    <property type="term" value="F:hydroxyethylthiazole kinase activity"/>
    <property type="evidence" value="ECO:0007669"/>
    <property type="project" value="UniProtKB-UniRule"/>
</dbReference>
<dbReference type="GO" id="GO:0000287">
    <property type="term" value="F:magnesium ion binding"/>
    <property type="evidence" value="ECO:0007669"/>
    <property type="project" value="UniProtKB-UniRule"/>
</dbReference>
<dbReference type="GO" id="GO:0009229">
    <property type="term" value="P:thiamine diphosphate biosynthetic process"/>
    <property type="evidence" value="ECO:0007669"/>
    <property type="project" value="UniProtKB-UniRule"/>
</dbReference>
<dbReference type="OrthoDB" id="8909021at2"/>
<comment type="catalytic activity">
    <reaction evidence="1 11">
        <text>5-(2-hydroxyethyl)-4-methylthiazole + ATP = 4-methyl-5-(2-phosphooxyethyl)-thiazole + ADP + H(+)</text>
        <dbReference type="Rhea" id="RHEA:24212"/>
        <dbReference type="ChEBI" id="CHEBI:15378"/>
        <dbReference type="ChEBI" id="CHEBI:17957"/>
        <dbReference type="ChEBI" id="CHEBI:30616"/>
        <dbReference type="ChEBI" id="CHEBI:58296"/>
        <dbReference type="ChEBI" id="CHEBI:456216"/>
        <dbReference type="EC" id="2.7.1.50"/>
    </reaction>
</comment>
<dbReference type="Proteomes" id="UP000295611">
    <property type="component" value="Unassembled WGS sequence"/>
</dbReference>
<dbReference type="EMBL" id="SNZP01000009">
    <property type="protein sequence ID" value="TDR77941.1"/>
    <property type="molecule type" value="Genomic_DNA"/>
</dbReference>
<dbReference type="InterPro" id="IPR000417">
    <property type="entry name" value="Hyethyz_kinase"/>
</dbReference>
<evidence type="ECO:0000256" key="9">
    <source>
        <dbReference type="ARBA" id="ARBA00022842"/>
    </source>
</evidence>
<evidence type="ECO:0000256" key="7">
    <source>
        <dbReference type="ARBA" id="ARBA00022777"/>
    </source>
</evidence>
<keyword evidence="4 11" id="KW-0808">Transferase</keyword>
<evidence type="ECO:0000256" key="4">
    <source>
        <dbReference type="ARBA" id="ARBA00022679"/>
    </source>
</evidence>
<feature type="binding site" evidence="11">
    <location>
        <position position="126"/>
    </location>
    <ligand>
        <name>ATP</name>
        <dbReference type="ChEBI" id="CHEBI:30616"/>
    </ligand>
</feature>
<dbReference type="HAMAP" id="MF_00228">
    <property type="entry name" value="Thz_kinase"/>
    <property type="match status" value="1"/>
</dbReference>
<dbReference type="GO" id="GO:0009228">
    <property type="term" value="P:thiamine biosynthetic process"/>
    <property type="evidence" value="ECO:0007669"/>
    <property type="project" value="UniProtKB-KW"/>
</dbReference>
<keyword evidence="8 11" id="KW-0067">ATP-binding</keyword>
<gene>
    <name evidence="11" type="primary">thiM</name>
    <name evidence="12" type="ORF">DFP86_109189</name>
</gene>
<evidence type="ECO:0000256" key="2">
    <source>
        <dbReference type="ARBA" id="ARBA00001946"/>
    </source>
</evidence>
<name>A0A4R7B328_9NEIS</name>
<evidence type="ECO:0000313" key="13">
    <source>
        <dbReference type="Proteomes" id="UP000295611"/>
    </source>
</evidence>
<feature type="binding site" evidence="11">
    <location>
        <position position="199"/>
    </location>
    <ligand>
        <name>substrate</name>
    </ligand>
</feature>
<protein>
    <recommendedName>
        <fullName evidence="11">Hydroxyethylthiazole kinase</fullName>
        <ecNumber evidence="11">2.7.1.50</ecNumber>
    </recommendedName>
    <alternativeName>
        <fullName evidence="11">4-methyl-5-beta-hydroxyethylthiazole kinase</fullName>
        <shortName evidence="11">TH kinase</shortName>
        <shortName evidence="11">Thz kinase</shortName>
    </alternativeName>
</protein>
<keyword evidence="6 11" id="KW-0547">Nucleotide-binding</keyword>
<dbReference type="CDD" id="cd01170">
    <property type="entry name" value="THZ_kinase"/>
    <property type="match status" value="1"/>
</dbReference>
<accession>A0A4R7B328</accession>
<dbReference type="PRINTS" id="PR01099">
    <property type="entry name" value="HYETHTZKNASE"/>
</dbReference>
<comment type="cofactor">
    <cofactor evidence="2 11">
        <name>Mg(2+)</name>
        <dbReference type="ChEBI" id="CHEBI:18420"/>
    </cofactor>
</comment>
<dbReference type="InterPro" id="IPR029056">
    <property type="entry name" value="Ribokinase-like"/>
</dbReference>
<dbReference type="GO" id="GO:0005524">
    <property type="term" value="F:ATP binding"/>
    <property type="evidence" value="ECO:0007669"/>
    <property type="project" value="UniProtKB-UniRule"/>
</dbReference>
<keyword evidence="13" id="KW-1185">Reference proteome</keyword>
<dbReference type="UniPathway" id="UPA00060">
    <property type="reaction ID" value="UER00139"/>
</dbReference>
<keyword evidence="7 11" id="KW-0418">Kinase</keyword>
<dbReference type="RefSeq" id="WP_133681699.1">
    <property type="nucleotide sequence ID" value="NZ_SNZP01000009.1"/>
</dbReference>
<evidence type="ECO:0000256" key="6">
    <source>
        <dbReference type="ARBA" id="ARBA00022741"/>
    </source>
</evidence>
<reference evidence="12 13" key="1">
    <citation type="submission" date="2019-03" db="EMBL/GenBank/DDBJ databases">
        <title>Genomic Encyclopedia of Type Strains, Phase III (KMG-III): the genomes of soil and plant-associated and newly described type strains.</title>
        <authorList>
            <person name="Whitman W."/>
        </authorList>
    </citation>
    <scope>NUCLEOTIDE SEQUENCE [LARGE SCALE GENOMIC DNA]</scope>
    <source>
        <strain evidence="12 13">CECT 8976</strain>
    </source>
</reference>
<keyword evidence="9 11" id="KW-0460">Magnesium</keyword>
<organism evidence="12 13">
    <name type="scientific">Paludibacterium purpuratum</name>
    <dbReference type="NCBI Taxonomy" id="1144873"/>
    <lineage>
        <taxon>Bacteria</taxon>
        <taxon>Pseudomonadati</taxon>
        <taxon>Pseudomonadota</taxon>
        <taxon>Betaproteobacteria</taxon>
        <taxon>Neisseriales</taxon>
        <taxon>Chromobacteriaceae</taxon>
        <taxon>Paludibacterium</taxon>
    </lineage>
</organism>
<comment type="similarity">
    <text evidence="11">Belongs to the Thz kinase family.</text>
</comment>
<dbReference type="NCBIfam" id="NF006830">
    <property type="entry name" value="PRK09355.1"/>
    <property type="match status" value="1"/>
</dbReference>
<sequence length="267" mass="26924">MNRPTALSGRQAAADLERLRAAQPLVHCLTNNVVSAFTANVLLALGAAPAMVVAPEEAAPFAAIAGALLVNVGTLTVEQASAMRAAVASARQAGTPWTLDPVAVGVLAWRTAFCHELLVQRPRAIRGNASEIMALAGVAAGGRGVDSLVGSEQALDAAMQLAERCGAVVAVTGATDFITDGHQVLAVDGGDARLQQVTGTGCSLSAMVAAFTACHPDPLQAVASACALMKLAGETAARESRGPGSFAVALLDALAQLDGAALTARWP</sequence>
<dbReference type="Pfam" id="PF02110">
    <property type="entry name" value="HK"/>
    <property type="match status" value="1"/>
</dbReference>
<dbReference type="AlphaFoldDB" id="A0A4R7B328"/>
<dbReference type="EC" id="2.7.1.50" evidence="11"/>
<evidence type="ECO:0000256" key="11">
    <source>
        <dbReference type="HAMAP-Rule" id="MF_00228"/>
    </source>
</evidence>
<dbReference type="Gene3D" id="3.40.1190.20">
    <property type="match status" value="1"/>
</dbReference>
<keyword evidence="5 11" id="KW-0479">Metal-binding</keyword>
<feature type="binding site" evidence="11">
    <location>
        <position position="172"/>
    </location>
    <ligand>
        <name>ATP</name>
        <dbReference type="ChEBI" id="CHEBI:30616"/>
    </ligand>
</feature>
<comment type="caution">
    <text evidence="12">The sequence shown here is derived from an EMBL/GenBank/DDBJ whole genome shotgun (WGS) entry which is preliminary data.</text>
</comment>
<comment type="function">
    <text evidence="11">Catalyzes the phosphorylation of the hydroxyl group of 4-methyl-5-beta-hydroxyethylthiazole (THZ).</text>
</comment>
<feature type="binding site" evidence="11">
    <location>
        <position position="51"/>
    </location>
    <ligand>
        <name>substrate</name>
    </ligand>
</feature>
<comment type="pathway">
    <text evidence="3 11">Cofactor biosynthesis; thiamine diphosphate biosynthesis; 4-methyl-5-(2-phosphoethyl)-thiazole from 5-(2-hydroxyethyl)-4-methylthiazole: step 1/1.</text>
</comment>
<evidence type="ECO:0000256" key="5">
    <source>
        <dbReference type="ARBA" id="ARBA00022723"/>
    </source>
</evidence>
<evidence type="ECO:0000256" key="1">
    <source>
        <dbReference type="ARBA" id="ARBA00001771"/>
    </source>
</evidence>
<keyword evidence="10 11" id="KW-0784">Thiamine biosynthesis</keyword>
<evidence type="ECO:0000256" key="3">
    <source>
        <dbReference type="ARBA" id="ARBA00004868"/>
    </source>
</evidence>
<evidence type="ECO:0000256" key="8">
    <source>
        <dbReference type="ARBA" id="ARBA00022840"/>
    </source>
</evidence>
<evidence type="ECO:0000313" key="12">
    <source>
        <dbReference type="EMBL" id="TDR77941.1"/>
    </source>
</evidence>
<dbReference type="SUPFAM" id="SSF53613">
    <property type="entry name" value="Ribokinase-like"/>
    <property type="match status" value="1"/>
</dbReference>
<dbReference type="PIRSF" id="PIRSF000513">
    <property type="entry name" value="Thz_kinase"/>
    <property type="match status" value="1"/>
</dbReference>
<dbReference type="NCBIfam" id="TIGR00694">
    <property type="entry name" value="thiM"/>
    <property type="match status" value="1"/>
</dbReference>